<dbReference type="RefSeq" id="WP_317639869.1">
    <property type="nucleotide sequence ID" value="NZ_JAPMIV010000011.1"/>
</dbReference>
<feature type="region of interest" description="Disordered" evidence="1">
    <location>
        <begin position="1"/>
        <end position="91"/>
    </location>
</feature>
<comment type="caution">
    <text evidence="2">The sequence shown here is derived from an EMBL/GenBank/DDBJ whole genome shotgun (WGS) entry which is preliminary data.</text>
</comment>
<evidence type="ECO:0000256" key="1">
    <source>
        <dbReference type="SAM" id="MobiDB-lite"/>
    </source>
</evidence>
<protein>
    <submittedName>
        <fullName evidence="2">Uncharacterized protein</fullName>
    </submittedName>
</protein>
<accession>A0ABU4DQ42</accession>
<keyword evidence="3" id="KW-1185">Reference proteome</keyword>
<feature type="compositionally biased region" description="Basic and acidic residues" evidence="1">
    <location>
        <begin position="74"/>
        <end position="91"/>
    </location>
</feature>
<organism evidence="2 3">
    <name type="scientific">Deinococcus arenicola</name>
    <dbReference type="NCBI Taxonomy" id="2994950"/>
    <lineage>
        <taxon>Bacteria</taxon>
        <taxon>Thermotogati</taxon>
        <taxon>Deinococcota</taxon>
        <taxon>Deinococci</taxon>
        <taxon>Deinococcales</taxon>
        <taxon>Deinococcaceae</taxon>
        <taxon>Deinococcus</taxon>
    </lineage>
</organism>
<evidence type="ECO:0000313" key="3">
    <source>
        <dbReference type="Proteomes" id="UP001276150"/>
    </source>
</evidence>
<name>A0ABU4DQ42_9DEIO</name>
<reference evidence="2 3" key="1">
    <citation type="submission" date="2022-11" db="EMBL/GenBank/DDBJ databases">
        <title>Deinococcus ZS9-10, Low Temperature and Draught-tolerating, UV-resistant Bacteria from Continental Antarctica.</title>
        <authorList>
            <person name="Cheng L."/>
        </authorList>
    </citation>
    <scope>NUCLEOTIDE SEQUENCE [LARGE SCALE GENOMIC DNA]</scope>
    <source>
        <strain evidence="2 3">ZS9-10</strain>
    </source>
</reference>
<proteinExistence type="predicted"/>
<gene>
    <name evidence="2" type="ORF">ORD21_08110</name>
</gene>
<feature type="compositionally biased region" description="Low complexity" evidence="1">
    <location>
        <begin position="49"/>
        <end position="60"/>
    </location>
</feature>
<dbReference type="Proteomes" id="UP001276150">
    <property type="component" value="Unassembled WGS sequence"/>
</dbReference>
<evidence type="ECO:0000313" key="2">
    <source>
        <dbReference type="EMBL" id="MDV6374551.1"/>
    </source>
</evidence>
<dbReference type="EMBL" id="JAPMIV010000011">
    <property type="protein sequence ID" value="MDV6374551.1"/>
    <property type="molecule type" value="Genomic_DNA"/>
</dbReference>
<sequence length="91" mass="9485">MTPPRTLSSLPLAERELSPASVEPQASGRLEARVPDVEPLATDLEAENAGASVAGSDGAGIHAPEDEEDGAGSAERDSFEGEHRANEYRAD</sequence>